<keyword evidence="5" id="KW-1185">Reference proteome</keyword>
<dbReference type="Proteomes" id="UP000789901">
    <property type="component" value="Unassembled WGS sequence"/>
</dbReference>
<keyword evidence="1" id="KW-0862">Zinc</keyword>
<name>A0ABN7VBA6_GIGMA</name>
<feature type="coiled-coil region" evidence="2">
    <location>
        <begin position="122"/>
        <end position="194"/>
    </location>
</feature>
<keyword evidence="1" id="KW-0479">Metal-binding</keyword>
<keyword evidence="2" id="KW-0175">Coiled coil</keyword>
<accession>A0ABN7VBA6</accession>
<gene>
    <name evidence="4" type="ORF">GMARGA_LOCUS16672</name>
</gene>
<protein>
    <submittedName>
        <fullName evidence="4">28093_t:CDS:1</fullName>
    </submittedName>
</protein>
<dbReference type="PROSITE" id="PS00028">
    <property type="entry name" value="ZINC_FINGER_C2H2_1"/>
    <property type="match status" value="1"/>
</dbReference>
<organism evidence="4 5">
    <name type="scientific">Gigaspora margarita</name>
    <dbReference type="NCBI Taxonomy" id="4874"/>
    <lineage>
        <taxon>Eukaryota</taxon>
        <taxon>Fungi</taxon>
        <taxon>Fungi incertae sedis</taxon>
        <taxon>Mucoromycota</taxon>
        <taxon>Glomeromycotina</taxon>
        <taxon>Glomeromycetes</taxon>
        <taxon>Diversisporales</taxon>
        <taxon>Gigasporaceae</taxon>
        <taxon>Gigaspora</taxon>
    </lineage>
</organism>
<dbReference type="EMBL" id="CAJVQB010012201">
    <property type="protein sequence ID" value="CAG8753634.1"/>
    <property type="molecule type" value="Genomic_DNA"/>
</dbReference>
<dbReference type="InterPro" id="IPR013087">
    <property type="entry name" value="Znf_C2H2_type"/>
</dbReference>
<reference evidence="4 5" key="1">
    <citation type="submission" date="2021-06" db="EMBL/GenBank/DDBJ databases">
        <authorList>
            <person name="Kallberg Y."/>
            <person name="Tangrot J."/>
            <person name="Rosling A."/>
        </authorList>
    </citation>
    <scope>NUCLEOTIDE SEQUENCE [LARGE SCALE GENOMIC DNA]</scope>
    <source>
        <strain evidence="4 5">120-4 pot B 10/14</strain>
    </source>
</reference>
<evidence type="ECO:0000313" key="5">
    <source>
        <dbReference type="Proteomes" id="UP000789901"/>
    </source>
</evidence>
<evidence type="ECO:0000259" key="3">
    <source>
        <dbReference type="PROSITE" id="PS50157"/>
    </source>
</evidence>
<dbReference type="PROSITE" id="PS50157">
    <property type="entry name" value="ZINC_FINGER_C2H2_2"/>
    <property type="match status" value="1"/>
</dbReference>
<sequence>MSPRRRHSGTSYIEKTKGGRYKCPSRSCLAKFTNHISLIEHVQEIHRSTVLGVQYQLQSVQTQNDQRRDIELFRESFRKELTEIIQYLELNKEKYLPLIERLEEIFKKFNSQQLRRTEHILNKKIAAEKEKCKAQVKNLQDEVKKAKTELKSIRHRIVILEDSNQKLKKKCKKLEEKCDNLRKENEVLREHNNDYFMVRYYESQQEIKTLHNHVSFFEN</sequence>
<keyword evidence="1" id="KW-0863">Zinc-finger</keyword>
<comment type="caution">
    <text evidence="4">The sequence shown here is derived from an EMBL/GenBank/DDBJ whole genome shotgun (WGS) entry which is preliminary data.</text>
</comment>
<evidence type="ECO:0000256" key="2">
    <source>
        <dbReference type="SAM" id="Coils"/>
    </source>
</evidence>
<proteinExistence type="predicted"/>
<evidence type="ECO:0000313" key="4">
    <source>
        <dbReference type="EMBL" id="CAG8753634.1"/>
    </source>
</evidence>
<feature type="domain" description="C2H2-type" evidence="3">
    <location>
        <begin position="21"/>
        <end position="46"/>
    </location>
</feature>
<evidence type="ECO:0000256" key="1">
    <source>
        <dbReference type="PROSITE-ProRule" id="PRU00042"/>
    </source>
</evidence>